<dbReference type="Proteomes" id="UP000039021">
    <property type="component" value="Unassembled WGS sequence"/>
</dbReference>
<reference evidence="1" key="2">
    <citation type="submission" date="2015-03" db="EMBL/GenBank/DDBJ databases">
        <authorList>
            <person name="Murphy D."/>
        </authorList>
    </citation>
    <scope>NUCLEOTIDE SEQUENCE [LARGE SCALE GENOMIC DNA]</scope>
    <source>
        <strain evidence="1">K00500041</strain>
    </source>
</reference>
<dbReference type="EMBL" id="CSAE01001136">
    <property type="protein sequence ID" value="COX33493.1"/>
    <property type="molecule type" value="Genomic_DNA"/>
</dbReference>
<evidence type="ECO:0000313" key="3">
    <source>
        <dbReference type="Proteomes" id="UP000038802"/>
    </source>
</evidence>
<name>A0A0U0T924_MYCTX</name>
<reference evidence="2" key="1">
    <citation type="submission" date="2015-03" db="EMBL/GenBank/DDBJ databases">
        <authorList>
            <consortium name="Pathogen Informatics"/>
            <person name="Murphy D."/>
        </authorList>
    </citation>
    <scope>NUCLEOTIDE SEQUENCE</scope>
    <source>
        <strain evidence="2">N09902308</strain>
    </source>
</reference>
<dbReference type="AlphaFoldDB" id="A0A0U0T924"/>
<evidence type="ECO:0000313" key="2">
    <source>
        <dbReference type="EMBL" id="COZ18808.1"/>
    </source>
</evidence>
<evidence type="ECO:0000313" key="1">
    <source>
        <dbReference type="EMBL" id="COX33493.1"/>
    </source>
</evidence>
<protein>
    <submittedName>
        <fullName evidence="1">Uncharacterized protein</fullName>
    </submittedName>
</protein>
<gene>
    <name evidence="1" type="ORF">ERS007703_05094</name>
    <name evidence="2" type="ORF">ERS007739_03488</name>
</gene>
<proteinExistence type="predicted"/>
<dbReference type="Proteomes" id="UP000038802">
    <property type="component" value="Unassembled WGS sequence"/>
</dbReference>
<sequence length="29" mass="3249">MCWVMPPASASRTLALRMVSNSRVLPWST</sequence>
<accession>A0A0U0T924</accession>
<dbReference type="EMBL" id="CSBK01001823">
    <property type="protein sequence ID" value="COZ18808.1"/>
    <property type="molecule type" value="Genomic_DNA"/>
</dbReference>
<evidence type="ECO:0000313" key="4">
    <source>
        <dbReference type="Proteomes" id="UP000039021"/>
    </source>
</evidence>
<reference evidence="3 4" key="3">
    <citation type="submission" date="2015-03" db="EMBL/GenBank/DDBJ databases">
        <authorList>
            <consortium name="Pathogen Informatics"/>
        </authorList>
    </citation>
    <scope>NUCLEOTIDE SEQUENCE [LARGE SCALE GENOMIC DNA]</scope>
    <source>
        <strain evidence="3">K00500041</strain>
        <strain evidence="4">N09902308</strain>
    </source>
</reference>
<organism evidence="1 3">
    <name type="scientific">Mycobacterium tuberculosis</name>
    <dbReference type="NCBI Taxonomy" id="1773"/>
    <lineage>
        <taxon>Bacteria</taxon>
        <taxon>Bacillati</taxon>
        <taxon>Actinomycetota</taxon>
        <taxon>Actinomycetes</taxon>
        <taxon>Mycobacteriales</taxon>
        <taxon>Mycobacteriaceae</taxon>
        <taxon>Mycobacterium</taxon>
        <taxon>Mycobacterium tuberculosis complex</taxon>
    </lineage>
</organism>